<reference evidence="1 2" key="1">
    <citation type="submission" date="2019-07" db="EMBL/GenBank/DDBJ databases">
        <title>Luteimonas sp. YD-1 nov., isolated from acidic soil.</title>
        <authorList>
            <person name="Zhou J."/>
        </authorList>
    </citation>
    <scope>NUCLEOTIDE SEQUENCE [LARGE SCALE GENOMIC DNA]</scope>
    <source>
        <strain evidence="1 2">YD-1</strain>
    </source>
</reference>
<gene>
    <name evidence="1" type="ORF">FQY79_06045</name>
</gene>
<accession>A0A5C5U5V5</accession>
<dbReference type="AlphaFoldDB" id="A0A5C5U5V5"/>
<proteinExistence type="predicted"/>
<keyword evidence="2" id="KW-1185">Reference proteome</keyword>
<sequence length="65" mass="7117">MPTPAPERPDRLLQALVRAAGRDPADPVALETCRSLLPPGGLRDARARRALWPRLRALRARAARG</sequence>
<evidence type="ECO:0000313" key="2">
    <source>
        <dbReference type="Proteomes" id="UP000315949"/>
    </source>
</evidence>
<name>A0A5C5U5V5_9GAMM</name>
<protein>
    <submittedName>
        <fullName evidence="1">Uncharacterized protein</fullName>
    </submittedName>
</protein>
<comment type="caution">
    <text evidence="1">The sequence shown here is derived from an EMBL/GenBank/DDBJ whole genome shotgun (WGS) entry which is preliminary data.</text>
</comment>
<evidence type="ECO:0000313" key="1">
    <source>
        <dbReference type="EMBL" id="TWT20982.1"/>
    </source>
</evidence>
<dbReference type="Proteomes" id="UP000315949">
    <property type="component" value="Unassembled WGS sequence"/>
</dbReference>
<organism evidence="1 2">
    <name type="scientific">Luteimonas wenzhouensis</name>
    <dbReference type="NCBI Taxonomy" id="2599615"/>
    <lineage>
        <taxon>Bacteria</taxon>
        <taxon>Pseudomonadati</taxon>
        <taxon>Pseudomonadota</taxon>
        <taxon>Gammaproteobacteria</taxon>
        <taxon>Lysobacterales</taxon>
        <taxon>Lysobacteraceae</taxon>
        <taxon>Luteimonas</taxon>
    </lineage>
</organism>
<dbReference type="EMBL" id="VOHE01000002">
    <property type="protein sequence ID" value="TWT20982.1"/>
    <property type="molecule type" value="Genomic_DNA"/>
</dbReference>